<dbReference type="HAMAP" id="MF_00952">
    <property type="entry name" value="Topoisom_1_prok"/>
    <property type="match status" value="1"/>
</dbReference>
<dbReference type="eggNOG" id="COG0550">
    <property type="taxonomic scope" value="Bacteria"/>
</dbReference>
<dbReference type="InterPro" id="IPR028612">
    <property type="entry name" value="Topoisom_1_IA"/>
</dbReference>
<feature type="region of interest" description="Interaction with DNA" evidence="8">
    <location>
        <begin position="164"/>
        <end position="169"/>
    </location>
</feature>
<dbReference type="InterPro" id="IPR013826">
    <property type="entry name" value="Topo_IA_cen_sub3"/>
</dbReference>
<evidence type="ECO:0000313" key="13">
    <source>
        <dbReference type="Proteomes" id="UP000006558"/>
    </source>
</evidence>
<dbReference type="InterPro" id="IPR000380">
    <property type="entry name" value="Topo_IA"/>
</dbReference>
<feature type="site" description="Interaction with DNA" evidence="8">
    <location>
        <position position="36"/>
    </location>
</feature>
<dbReference type="InterPro" id="IPR023406">
    <property type="entry name" value="Topo_IA_AS"/>
</dbReference>
<dbReference type="EMBL" id="CP000702">
    <property type="protein sequence ID" value="ABQ46686.1"/>
    <property type="molecule type" value="Genomic_DNA"/>
</dbReference>
<dbReference type="STRING" id="390874.Tpet_0666"/>
<dbReference type="InterPro" id="IPR023405">
    <property type="entry name" value="Topo_IA_core_domain"/>
</dbReference>
<feature type="site" description="Interaction with DNA" evidence="8">
    <location>
        <position position="140"/>
    </location>
</feature>
<evidence type="ECO:0000256" key="8">
    <source>
        <dbReference type="HAMAP-Rule" id="MF_00952"/>
    </source>
</evidence>
<proteinExistence type="inferred from homology"/>
<reference evidence="12 13" key="2">
    <citation type="journal article" date="2009" name="Proc. Natl. Acad. Sci. U.S.A.">
        <title>On the chimeric nature, thermophilic origin, and phylogenetic placement of the Thermotogales.</title>
        <authorList>
            <person name="Zhaxybayeva O."/>
            <person name="Swithers K.S."/>
            <person name="Lapierre P."/>
            <person name="Fournier G.P."/>
            <person name="Bickhart D.M."/>
            <person name="DeBoy R.T."/>
            <person name="Nelson K.E."/>
            <person name="Nesbo C.L."/>
            <person name="Doolittle W.F."/>
            <person name="Gogarten J.P."/>
            <person name="Noll K.M."/>
        </authorList>
    </citation>
    <scope>NUCLEOTIDE SEQUENCE [LARGE SCALE GENOMIC DNA]</scope>
    <source>
        <strain evidence="13">ATCC BAA-488 / DSM 13995 / JCM 10881 / RKU-1</strain>
    </source>
</reference>
<keyword evidence="7 8" id="KW-0413">Isomerase</keyword>
<evidence type="ECO:0000256" key="9">
    <source>
        <dbReference type="SAM" id="MobiDB-lite"/>
    </source>
</evidence>
<dbReference type="Pfam" id="PF01751">
    <property type="entry name" value="Toprim"/>
    <property type="match status" value="1"/>
</dbReference>
<dbReference type="InterPro" id="IPR003601">
    <property type="entry name" value="Topo_IA_2"/>
</dbReference>
<dbReference type="PROSITE" id="PS50880">
    <property type="entry name" value="TOPRIM"/>
    <property type="match status" value="1"/>
</dbReference>
<dbReference type="NCBIfam" id="TIGR01051">
    <property type="entry name" value="topA_bact"/>
    <property type="match status" value="1"/>
</dbReference>
<dbReference type="RefSeq" id="WP_011943276.1">
    <property type="nucleotide sequence ID" value="NC_009486.1"/>
</dbReference>
<dbReference type="GO" id="GO:0006265">
    <property type="term" value="P:DNA topological change"/>
    <property type="evidence" value="ECO:0007669"/>
    <property type="project" value="UniProtKB-UniRule"/>
</dbReference>
<evidence type="ECO:0000256" key="2">
    <source>
        <dbReference type="ARBA" id="ARBA00009446"/>
    </source>
</evidence>
<dbReference type="InterPro" id="IPR013824">
    <property type="entry name" value="Topo_IA_cen_sub1"/>
</dbReference>
<dbReference type="InterPro" id="IPR006171">
    <property type="entry name" value="TOPRIM_dom"/>
</dbReference>
<accession>A5IKG3</accession>
<feature type="site" description="Interaction with DNA" evidence="8">
    <location>
        <position position="290"/>
    </location>
</feature>
<name>A5IKG3_THEP1</name>
<gene>
    <name evidence="8" type="primary">topA</name>
    <name evidence="12" type="ordered locus">Tpet_0666</name>
</gene>
<dbReference type="PANTHER" id="PTHR42785">
    <property type="entry name" value="DNA TOPOISOMERASE, TYPE IA, CORE"/>
    <property type="match status" value="1"/>
</dbReference>
<evidence type="ECO:0000256" key="4">
    <source>
        <dbReference type="ARBA" id="ARBA00022842"/>
    </source>
</evidence>
<dbReference type="InterPro" id="IPR013825">
    <property type="entry name" value="Topo_IA_cen_sub2"/>
</dbReference>
<feature type="site" description="Interaction with DNA" evidence="8">
    <location>
        <position position="156"/>
    </location>
</feature>
<dbReference type="PROSITE" id="PS52039">
    <property type="entry name" value="TOPO_IA_2"/>
    <property type="match status" value="1"/>
</dbReference>
<comment type="similarity">
    <text evidence="2 8">Belongs to the type IA topoisomerase family.</text>
</comment>
<organism evidence="12 13">
    <name type="scientific">Thermotoga petrophila (strain ATCC BAA-488 / DSM 13995 / JCM 10881 / RKU-1)</name>
    <dbReference type="NCBI Taxonomy" id="390874"/>
    <lineage>
        <taxon>Bacteria</taxon>
        <taxon>Thermotogati</taxon>
        <taxon>Thermotogota</taxon>
        <taxon>Thermotogae</taxon>
        <taxon>Thermotogales</taxon>
        <taxon>Thermotogaceae</taxon>
        <taxon>Thermotoga</taxon>
    </lineage>
</organism>
<dbReference type="GO" id="GO:0046872">
    <property type="term" value="F:metal ion binding"/>
    <property type="evidence" value="ECO:0007669"/>
    <property type="project" value="UniProtKB-KW"/>
</dbReference>
<dbReference type="GO" id="GO:0003917">
    <property type="term" value="F:DNA topoisomerase type I (single strand cut, ATP-independent) activity"/>
    <property type="evidence" value="ECO:0007669"/>
    <property type="project" value="UniProtKB-UniRule"/>
</dbReference>
<evidence type="ECO:0000313" key="12">
    <source>
        <dbReference type="EMBL" id="ABQ46686.1"/>
    </source>
</evidence>
<dbReference type="Gene3D" id="3.40.50.140">
    <property type="match status" value="1"/>
</dbReference>
<evidence type="ECO:0000256" key="6">
    <source>
        <dbReference type="ARBA" id="ARBA00023125"/>
    </source>
</evidence>
<feature type="region of interest" description="Disordered" evidence="9">
    <location>
        <begin position="601"/>
        <end position="633"/>
    </location>
</feature>
<dbReference type="CDD" id="cd00186">
    <property type="entry name" value="TOP1Ac"/>
    <property type="match status" value="1"/>
</dbReference>
<feature type="domain" description="Topo IA-type catalytic" evidence="11">
    <location>
        <begin position="130"/>
        <end position="543"/>
    </location>
</feature>
<evidence type="ECO:0000259" key="11">
    <source>
        <dbReference type="PROSITE" id="PS52039"/>
    </source>
</evidence>
<dbReference type="AlphaFoldDB" id="A5IKG3"/>
<dbReference type="InterPro" id="IPR013497">
    <property type="entry name" value="Topo_IA_cen"/>
</dbReference>
<dbReference type="SMART" id="SM00436">
    <property type="entry name" value="TOP1Bc"/>
    <property type="match status" value="1"/>
</dbReference>
<feature type="active site" description="O-(5'-phospho-DNA)-tyrosine intermediate" evidence="8">
    <location>
        <position position="288"/>
    </location>
</feature>
<feature type="domain" description="Toprim" evidence="10">
    <location>
        <begin position="6"/>
        <end position="115"/>
    </location>
</feature>
<dbReference type="PANTHER" id="PTHR42785:SF1">
    <property type="entry name" value="DNA TOPOISOMERASE"/>
    <property type="match status" value="1"/>
</dbReference>
<dbReference type="Pfam" id="PF01131">
    <property type="entry name" value="Topoisom_bac"/>
    <property type="match status" value="1"/>
</dbReference>
<dbReference type="PROSITE" id="PS00396">
    <property type="entry name" value="TOPO_IA_1"/>
    <property type="match status" value="1"/>
</dbReference>
<dbReference type="InterPro" id="IPR034149">
    <property type="entry name" value="TOPRIM_TopoI"/>
</dbReference>
<keyword evidence="6 8" id="KW-0238">DNA-binding</keyword>
<comment type="function">
    <text evidence="8">Releases the supercoiling and torsional tension of DNA, which is introduced during the DNA replication and transcription, by transiently cleaving and rejoining one strand of the DNA duplex. Introduces a single-strand break via transesterification at a target site in duplex DNA. The scissile phosphodiester is attacked by the catalytic tyrosine of the enzyme, resulting in the formation of a DNA-(5'-phosphotyrosyl)-enzyme intermediate and the expulsion of a 3'-OH DNA strand. The free DNA strand then undergoes passage around the unbroken strand, thus removing DNA supercoils. Finally, in the religation step, the DNA 3'-OH attacks the covalent intermediate to expel the active-site tyrosine and restore the DNA phosphodiester backbone.</text>
</comment>
<evidence type="ECO:0000256" key="7">
    <source>
        <dbReference type="ARBA" id="ARBA00023235"/>
    </source>
</evidence>
<evidence type="ECO:0000256" key="1">
    <source>
        <dbReference type="ARBA" id="ARBA00000213"/>
    </source>
</evidence>
<feature type="site" description="Interaction with DNA" evidence="8">
    <location>
        <position position="144"/>
    </location>
</feature>
<feature type="site" description="Interaction with DNA" evidence="8">
    <location>
        <position position="141"/>
    </location>
</feature>
<evidence type="ECO:0000256" key="3">
    <source>
        <dbReference type="ARBA" id="ARBA00022723"/>
    </source>
</evidence>
<keyword evidence="3" id="KW-0479">Metal-binding</keyword>
<dbReference type="SUPFAM" id="SSF56712">
    <property type="entry name" value="Prokaryotic type I DNA topoisomerase"/>
    <property type="match status" value="1"/>
</dbReference>
<dbReference type="Gene3D" id="1.10.290.10">
    <property type="entry name" value="Topoisomerase I, domain 4"/>
    <property type="match status" value="1"/>
</dbReference>
<sequence>MNRKVKKYIVVESPAKAKTIKSILGNEYEVFASMGHIIDLPKSKFGIDLEKDFEPEFVVIKGKEKVVEKLKDLAKKGELLIASDMDREGEAIAWHIARVTNTLGKKNRIVFSEITPRVIREAVKNPREIDMKKVRAQLARRILDRIVGYSLSPVLWRNFKTNLSAGRVQSATLKLVCDREREILRFVPKKYHKITVKFDGLTAEIDVKEKKFFDSETLKEIKSIDELVVEEKEVSLKNFSPPEPFKTSTLQQEAYSKLGFSVSKTMMIAQQLYEGVETKDGHIAFITYMRTDSTRVSDYAKDEARNLITEVFGEDYVGAKGAKRKGNTKIQDAHEAIRPTNVFMTPEEAGKYLNPDQKKLYELIWKRFLASQMKPSQYEETRFVLRTKDGKYRFKGTVLKKIFDGYEKVWTTERNTGEFPFEEGESVKPVVVEIEEQETKPKPRYTEGSLVKEMERLGIGRPSTYASTIKLLLNRGYIKKIRGYLYPTVVGSVVMDYLEKKYSDVVSVSFTAEMEKDLDEVEQGKKTDKIVLQEFYQSFSSVFDRNDRIVIDFPTNQKCSCGKEMRLSFGKYGFYLKCECGSTRSVRNDEIAVIDDGKIFLGRKDSESGSPDGRSIKGKRNLPEKRRKGKKSS</sequence>
<dbReference type="SMART" id="SM00437">
    <property type="entry name" value="TOP1Ac"/>
    <property type="match status" value="1"/>
</dbReference>
<feature type="site" description="Interaction with DNA" evidence="8">
    <location>
        <position position="149"/>
    </location>
</feature>
<keyword evidence="4" id="KW-0460">Magnesium</keyword>
<dbReference type="SMART" id="SM00493">
    <property type="entry name" value="TOPRIM"/>
    <property type="match status" value="1"/>
</dbReference>
<comment type="subunit">
    <text evidence="8">Monomer.</text>
</comment>
<dbReference type="EC" id="5.6.2.1" evidence="8"/>
<dbReference type="CDD" id="cd03363">
    <property type="entry name" value="TOPRIM_TopoIA_TopoI"/>
    <property type="match status" value="1"/>
</dbReference>
<dbReference type="HOGENOM" id="CLU_002929_4_3_0"/>
<comment type="catalytic activity">
    <reaction evidence="1 8">
        <text>ATP-independent breakage of single-stranded DNA, followed by passage and rejoining.</text>
        <dbReference type="EC" id="5.6.2.1"/>
    </reaction>
</comment>
<keyword evidence="5 8" id="KW-0799">Topoisomerase</keyword>
<dbReference type="InterPro" id="IPR003602">
    <property type="entry name" value="Topo_IA_DNA-bd_dom"/>
</dbReference>
<dbReference type="Gene3D" id="2.70.20.10">
    <property type="entry name" value="Topoisomerase I, domain 3"/>
    <property type="match status" value="1"/>
</dbReference>
<reference evidence="13" key="1">
    <citation type="submission" date="2007-05" db="EMBL/GenBank/DDBJ databases">
        <title>Complete sequence of Thermotoga petrophila RKU-1.</title>
        <authorList>
            <consortium name="US DOE Joint Genome Institute"/>
            <person name="Copeland A."/>
            <person name="Lucas S."/>
            <person name="Lapidus A."/>
            <person name="Barry K."/>
            <person name="Glavina del Rio T."/>
            <person name="Dalin E."/>
            <person name="Tice H."/>
            <person name="Pitluck S."/>
            <person name="Sims D."/>
            <person name="Brettin T."/>
            <person name="Bruce D."/>
            <person name="Detter J.C."/>
            <person name="Han C."/>
            <person name="Tapia R."/>
            <person name="Schmutz J."/>
            <person name="Larimer F."/>
            <person name="Land M."/>
            <person name="Hauser L."/>
            <person name="Kyrpides N."/>
            <person name="Mikhailova N."/>
            <person name="Nelson K."/>
            <person name="Gogarten J.P."/>
            <person name="Noll K."/>
            <person name="Richardson P."/>
        </authorList>
    </citation>
    <scope>NUCLEOTIDE SEQUENCE [LARGE SCALE GENOMIC DNA]</scope>
    <source>
        <strain evidence="13">ATCC BAA-488 / DSM 13995 / JCM 10881 / RKU-1</strain>
    </source>
</reference>
<dbReference type="Gene3D" id="1.10.460.10">
    <property type="entry name" value="Topoisomerase I, domain 2"/>
    <property type="match status" value="1"/>
</dbReference>
<dbReference type="GO" id="GO:0003677">
    <property type="term" value="F:DNA binding"/>
    <property type="evidence" value="ECO:0007669"/>
    <property type="project" value="UniProtKB-KW"/>
</dbReference>
<dbReference type="Proteomes" id="UP000006558">
    <property type="component" value="Chromosome"/>
</dbReference>
<protein>
    <recommendedName>
        <fullName evidence="8">DNA topoisomerase 1</fullName>
        <ecNumber evidence="8">5.6.2.1</ecNumber>
    </recommendedName>
    <alternativeName>
        <fullName evidence="8">DNA topoisomerase I</fullName>
    </alternativeName>
</protein>
<feature type="compositionally biased region" description="Basic residues" evidence="9">
    <location>
        <begin position="616"/>
        <end position="633"/>
    </location>
</feature>
<dbReference type="PRINTS" id="PR00417">
    <property type="entry name" value="PRTPISMRASEI"/>
</dbReference>
<feature type="site" description="Interaction with DNA" evidence="8">
    <location>
        <position position="475"/>
    </location>
</feature>
<evidence type="ECO:0000259" key="10">
    <source>
        <dbReference type="PROSITE" id="PS50880"/>
    </source>
</evidence>
<dbReference type="InterPro" id="IPR005733">
    <property type="entry name" value="TopoI_bac-type"/>
</dbReference>
<dbReference type="KEGG" id="tpt:Tpet_0666"/>
<evidence type="ECO:0000256" key="5">
    <source>
        <dbReference type="ARBA" id="ARBA00023029"/>
    </source>
</evidence>